<evidence type="ECO:0000313" key="2">
    <source>
        <dbReference type="EMBL" id="PIR45246.1"/>
    </source>
</evidence>
<proteinExistence type="predicted"/>
<dbReference type="Proteomes" id="UP000228767">
    <property type="component" value="Unassembled WGS sequence"/>
</dbReference>
<reference evidence="2 3" key="1">
    <citation type="submission" date="2017-09" db="EMBL/GenBank/DDBJ databases">
        <title>Depth-based differentiation of microbial function through sediment-hosted aquifers and enrichment of novel symbionts in the deep terrestrial subsurface.</title>
        <authorList>
            <person name="Probst A.J."/>
            <person name="Ladd B."/>
            <person name="Jarett J.K."/>
            <person name="Geller-Mcgrath D.E."/>
            <person name="Sieber C.M."/>
            <person name="Emerson J.B."/>
            <person name="Anantharaman K."/>
            <person name="Thomas B.C."/>
            <person name="Malmstrom R."/>
            <person name="Stieglmeier M."/>
            <person name="Klingl A."/>
            <person name="Woyke T."/>
            <person name="Ryan C.M."/>
            <person name="Banfield J.F."/>
        </authorList>
    </citation>
    <scope>NUCLEOTIDE SEQUENCE [LARGE SCALE GENOMIC DNA]</scope>
    <source>
        <strain evidence="2">CG10_big_fil_rev_8_21_14_0_10_51_16</strain>
    </source>
</reference>
<dbReference type="Pfam" id="PF18922">
    <property type="entry name" value="DUF5672"/>
    <property type="match status" value="1"/>
</dbReference>
<name>A0A2H0RFU0_9BACT</name>
<sequence length="233" mass="26818">MLQLKNVTLLGLDCVELNRLKIARDICVKDIEFGAVKLLTSIESDDKDVVKIDKVGSIEAYSEFLIKKLNEHVETEFVLIFQYDGFVLSAANWRDEFLSYDYIGAPWIGYYKENAEQNIGNGGFSLRSKKLLEILAHDETIKVGRSEDGLICRQYRDYLEKKAIKYAPQEIAGTFAVPDIMKQNDVACTDQQYRTYLKKQGIEIDSLEDELAYQIPEAYEKGDLRWTNQFGFH</sequence>
<feature type="domain" description="DUF5672" evidence="1">
    <location>
        <begin position="55"/>
        <end position="181"/>
    </location>
</feature>
<gene>
    <name evidence="2" type="ORF">COV10_00410</name>
</gene>
<dbReference type="EMBL" id="PCYI01000002">
    <property type="protein sequence ID" value="PIR45246.1"/>
    <property type="molecule type" value="Genomic_DNA"/>
</dbReference>
<dbReference type="AlphaFoldDB" id="A0A2H0RFU0"/>
<dbReference type="InterPro" id="IPR043729">
    <property type="entry name" value="DUF5672"/>
</dbReference>
<organism evidence="2 3">
    <name type="scientific">Candidatus Vogelbacteria bacterium CG10_big_fil_rev_8_21_14_0_10_51_16</name>
    <dbReference type="NCBI Taxonomy" id="1975045"/>
    <lineage>
        <taxon>Bacteria</taxon>
        <taxon>Candidatus Vogeliibacteriota</taxon>
    </lineage>
</organism>
<protein>
    <recommendedName>
        <fullName evidence="1">DUF5672 domain-containing protein</fullName>
    </recommendedName>
</protein>
<evidence type="ECO:0000313" key="3">
    <source>
        <dbReference type="Proteomes" id="UP000228767"/>
    </source>
</evidence>
<accession>A0A2H0RFU0</accession>
<comment type="caution">
    <text evidence="2">The sequence shown here is derived from an EMBL/GenBank/DDBJ whole genome shotgun (WGS) entry which is preliminary data.</text>
</comment>
<evidence type="ECO:0000259" key="1">
    <source>
        <dbReference type="Pfam" id="PF18922"/>
    </source>
</evidence>